<evidence type="ECO:0000313" key="2">
    <source>
        <dbReference type="EMBL" id="GEU33486.1"/>
    </source>
</evidence>
<accession>A0A6L2J997</accession>
<sequence length="230" mass="26637">MTPMKEGYAEYKFKDDDIKDGYDDNKKMQGPHYPFKVEERIDIPTYDGTVDAEKLYSWIDQLETYFTLYGFSSSDKVVFARLKLTSHALAWWNSQLKTKGEDVSWKEFTRLLHVFIKYVAGLPQQIQTEMWLHTTKNISEASSIAMAIELKKSSSKKFEESLKGKAIARYRDTQKNTGKYIQTCSRRSGKDDRSGKRTTATSQVNDVVELESVQESDKSLFLMTKQKESR</sequence>
<gene>
    <name evidence="2" type="ORF">Tci_005464</name>
</gene>
<dbReference type="EMBL" id="BKCJ010000470">
    <property type="protein sequence ID" value="GEU33486.1"/>
    <property type="molecule type" value="Genomic_DNA"/>
</dbReference>
<feature type="region of interest" description="Disordered" evidence="1">
    <location>
        <begin position="183"/>
        <end position="203"/>
    </location>
</feature>
<dbReference type="AlphaFoldDB" id="A0A6L2J997"/>
<evidence type="ECO:0008006" key="3">
    <source>
        <dbReference type="Google" id="ProtNLM"/>
    </source>
</evidence>
<protein>
    <recommendedName>
        <fullName evidence="3">Retrotransposon gag domain-containing protein</fullName>
    </recommendedName>
</protein>
<organism evidence="2">
    <name type="scientific">Tanacetum cinerariifolium</name>
    <name type="common">Dalmatian daisy</name>
    <name type="synonym">Chrysanthemum cinerariifolium</name>
    <dbReference type="NCBI Taxonomy" id="118510"/>
    <lineage>
        <taxon>Eukaryota</taxon>
        <taxon>Viridiplantae</taxon>
        <taxon>Streptophyta</taxon>
        <taxon>Embryophyta</taxon>
        <taxon>Tracheophyta</taxon>
        <taxon>Spermatophyta</taxon>
        <taxon>Magnoliopsida</taxon>
        <taxon>eudicotyledons</taxon>
        <taxon>Gunneridae</taxon>
        <taxon>Pentapetalae</taxon>
        <taxon>asterids</taxon>
        <taxon>campanulids</taxon>
        <taxon>Asterales</taxon>
        <taxon>Asteraceae</taxon>
        <taxon>Asteroideae</taxon>
        <taxon>Anthemideae</taxon>
        <taxon>Anthemidinae</taxon>
        <taxon>Tanacetum</taxon>
    </lineage>
</organism>
<evidence type="ECO:0000256" key="1">
    <source>
        <dbReference type="SAM" id="MobiDB-lite"/>
    </source>
</evidence>
<name>A0A6L2J997_TANCI</name>
<reference evidence="2" key="1">
    <citation type="journal article" date="2019" name="Sci. Rep.">
        <title>Draft genome of Tanacetum cinerariifolium, the natural source of mosquito coil.</title>
        <authorList>
            <person name="Yamashiro T."/>
            <person name="Shiraishi A."/>
            <person name="Satake H."/>
            <person name="Nakayama K."/>
        </authorList>
    </citation>
    <scope>NUCLEOTIDE SEQUENCE</scope>
</reference>
<proteinExistence type="predicted"/>
<comment type="caution">
    <text evidence="2">The sequence shown here is derived from an EMBL/GenBank/DDBJ whole genome shotgun (WGS) entry which is preliminary data.</text>
</comment>